<dbReference type="EMBL" id="JADCNL010000007">
    <property type="protein sequence ID" value="KAG0473157.1"/>
    <property type="molecule type" value="Genomic_DNA"/>
</dbReference>
<dbReference type="InterPro" id="IPR008265">
    <property type="entry name" value="Lipase_GDSL_AS"/>
</dbReference>
<comment type="similarity">
    <text evidence="1">Belongs to the 'GDSL' lipolytic enzyme family.</text>
</comment>
<reference evidence="3 4" key="1">
    <citation type="journal article" date="2020" name="Nat. Food">
        <title>A phased Vanilla planifolia genome enables genetic improvement of flavour and production.</title>
        <authorList>
            <person name="Hasing T."/>
            <person name="Tang H."/>
            <person name="Brym M."/>
            <person name="Khazi F."/>
            <person name="Huang T."/>
            <person name="Chambers A.H."/>
        </authorList>
    </citation>
    <scope>NUCLEOTIDE SEQUENCE [LARGE SCALE GENOMIC DNA]</scope>
    <source>
        <tissue evidence="3">Leaf</tissue>
    </source>
</reference>
<dbReference type="InterPro" id="IPR050592">
    <property type="entry name" value="GDSL_lipolytic_enzyme"/>
</dbReference>
<dbReference type="GO" id="GO:0016298">
    <property type="term" value="F:lipase activity"/>
    <property type="evidence" value="ECO:0007669"/>
    <property type="project" value="InterPro"/>
</dbReference>
<sequence>MEQMVLLGLFLLSFCSSRHASGSNGSNQTGSLVPAVIVFGDSIVDTGNNNALDTVVKCDFPPYGGDFPGHVATGRFSNGKIPSDFIASLLGVKEYLPAYLWRGLQSADLLTGVTFASGGSGFDPLTAEIASVISMPEQMELFREYKQRVRTVAGEERAARILSGSIYVVCAGSDDVANNYFAVPLRRKEYDMPSYANLLLRSAVGFVEDLIHEGAKRIGIVGIPPIGCVPSQRTLAGGIERDCATDHNEVARLYNVELAKEVHRLKSKYPEKLLVYINIYDILLDIIQHPLNYGFEVSTRGCCGTGKFEVSVLCNSLTSTVCNDVTKYIFWDSYHPTEKAYKILMDWVYKNYIHLLV</sequence>
<dbReference type="GO" id="GO:0006629">
    <property type="term" value="P:lipid metabolic process"/>
    <property type="evidence" value="ECO:0007669"/>
    <property type="project" value="InterPro"/>
</dbReference>
<dbReference type="OrthoDB" id="10253115at2759"/>
<evidence type="ECO:0008006" key="5">
    <source>
        <dbReference type="Google" id="ProtNLM"/>
    </source>
</evidence>
<dbReference type="InterPro" id="IPR035669">
    <property type="entry name" value="SGNH_plant_lipase-like"/>
</dbReference>
<dbReference type="PANTHER" id="PTHR45642:SF110">
    <property type="entry name" value="OS02G0101400 PROTEIN"/>
    <property type="match status" value="1"/>
</dbReference>
<proteinExistence type="inferred from homology"/>
<dbReference type="Gene3D" id="3.40.50.1110">
    <property type="entry name" value="SGNH hydrolase"/>
    <property type="match status" value="1"/>
</dbReference>
<protein>
    <recommendedName>
        <fullName evidence="5">GDSL esterase/lipase EXL3</fullName>
    </recommendedName>
</protein>
<keyword evidence="4" id="KW-1185">Reference proteome</keyword>
<name>A0A835QSQ7_VANPL</name>
<dbReference type="InterPro" id="IPR001087">
    <property type="entry name" value="GDSL"/>
</dbReference>
<accession>A0A835QSQ7</accession>
<dbReference type="Proteomes" id="UP000636800">
    <property type="component" value="Chromosome 7"/>
</dbReference>
<dbReference type="InterPro" id="IPR036514">
    <property type="entry name" value="SGNH_hydro_sf"/>
</dbReference>
<organism evidence="3 4">
    <name type="scientific">Vanilla planifolia</name>
    <name type="common">Vanilla</name>
    <dbReference type="NCBI Taxonomy" id="51239"/>
    <lineage>
        <taxon>Eukaryota</taxon>
        <taxon>Viridiplantae</taxon>
        <taxon>Streptophyta</taxon>
        <taxon>Embryophyta</taxon>
        <taxon>Tracheophyta</taxon>
        <taxon>Spermatophyta</taxon>
        <taxon>Magnoliopsida</taxon>
        <taxon>Liliopsida</taxon>
        <taxon>Asparagales</taxon>
        <taxon>Orchidaceae</taxon>
        <taxon>Vanilloideae</taxon>
        <taxon>Vanilleae</taxon>
        <taxon>Vanilla</taxon>
    </lineage>
</organism>
<comment type="caution">
    <text evidence="3">The sequence shown here is derived from an EMBL/GenBank/DDBJ whole genome shotgun (WGS) entry which is preliminary data.</text>
</comment>
<dbReference type="PANTHER" id="PTHR45642">
    <property type="entry name" value="GDSL ESTERASE/LIPASE EXL3"/>
    <property type="match status" value="1"/>
</dbReference>
<feature type="signal peptide" evidence="2">
    <location>
        <begin position="1"/>
        <end position="22"/>
    </location>
</feature>
<evidence type="ECO:0000256" key="1">
    <source>
        <dbReference type="ARBA" id="ARBA00008668"/>
    </source>
</evidence>
<dbReference type="Pfam" id="PF00657">
    <property type="entry name" value="Lipase_GDSL"/>
    <property type="match status" value="1"/>
</dbReference>
<evidence type="ECO:0000313" key="3">
    <source>
        <dbReference type="EMBL" id="KAG0473157.1"/>
    </source>
</evidence>
<dbReference type="PROSITE" id="PS01098">
    <property type="entry name" value="LIPASE_GDSL_SER"/>
    <property type="match status" value="1"/>
</dbReference>
<evidence type="ECO:0000313" key="4">
    <source>
        <dbReference type="Proteomes" id="UP000636800"/>
    </source>
</evidence>
<dbReference type="SUPFAM" id="SSF52266">
    <property type="entry name" value="SGNH hydrolase"/>
    <property type="match status" value="1"/>
</dbReference>
<keyword evidence="2" id="KW-0732">Signal</keyword>
<evidence type="ECO:0000256" key="2">
    <source>
        <dbReference type="SAM" id="SignalP"/>
    </source>
</evidence>
<dbReference type="AlphaFoldDB" id="A0A835QSQ7"/>
<dbReference type="FunFam" id="3.40.50.1110:FF:000003">
    <property type="entry name" value="GDSL esterase/lipase APG"/>
    <property type="match status" value="1"/>
</dbReference>
<feature type="chain" id="PRO_5032928139" description="GDSL esterase/lipase EXL3" evidence="2">
    <location>
        <begin position="23"/>
        <end position="357"/>
    </location>
</feature>
<gene>
    <name evidence="3" type="ORF">HPP92_015014</name>
</gene>
<dbReference type="CDD" id="cd01837">
    <property type="entry name" value="SGNH_plant_lipase_like"/>
    <property type="match status" value="1"/>
</dbReference>